<keyword evidence="6" id="KW-0804">Transcription</keyword>
<keyword evidence="2" id="KW-0678">Repressor</keyword>
<dbReference type="Gene3D" id="1.10.10.10">
    <property type="entry name" value="Winged helix-like DNA-binding domain superfamily/Winged helix DNA-binding domain"/>
    <property type="match status" value="1"/>
</dbReference>
<dbReference type="Pfam" id="PF01475">
    <property type="entry name" value="FUR"/>
    <property type="match status" value="1"/>
</dbReference>
<evidence type="ECO:0000256" key="1">
    <source>
        <dbReference type="ARBA" id="ARBA00007957"/>
    </source>
</evidence>
<evidence type="ECO:0000256" key="3">
    <source>
        <dbReference type="ARBA" id="ARBA00022833"/>
    </source>
</evidence>
<name>A0ABY7M916_9CHLR</name>
<evidence type="ECO:0000256" key="4">
    <source>
        <dbReference type="ARBA" id="ARBA00023015"/>
    </source>
</evidence>
<comment type="similarity">
    <text evidence="1">Belongs to the Fur family.</text>
</comment>
<sequence length="148" mass="15262">MKSSRPTSELLELLASRGLAATTQRLALLAAVLDSHDRHLSAEDLYRELSEELPTLSRATVYNNLAALGAAGLIEKLATPDGSRYGPVARPHVNLVCTACGSISDVLVGDPDLEALIGRAAAAGQFQPRSVSLSVNGLCGPCAASPAG</sequence>
<dbReference type="InterPro" id="IPR036388">
    <property type="entry name" value="WH-like_DNA-bd_sf"/>
</dbReference>
<reference evidence="7 8" key="1">
    <citation type="journal article" date="2023" name="ISME J.">
        <title>Thermophilic Dehalococcoidia with unusual traits shed light on an unexpected past.</title>
        <authorList>
            <person name="Palmer M."/>
            <person name="Covington J.K."/>
            <person name="Zhou E.M."/>
            <person name="Thomas S.C."/>
            <person name="Habib N."/>
            <person name="Seymour C.O."/>
            <person name="Lai D."/>
            <person name="Johnston J."/>
            <person name="Hashimi A."/>
            <person name="Jiao J.Y."/>
            <person name="Muok A.R."/>
            <person name="Liu L."/>
            <person name="Xian W.D."/>
            <person name="Zhi X.Y."/>
            <person name="Li M.M."/>
            <person name="Silva L.P."/>
            <person name="Bowen B.P."/>
            <person name="Louie K."/>
            <person name="Briegel A."/>
            <person name="Pett-Ridge J."/>
            <person name="Weber P.K."/>
            <person name="Tocheva E.I."/>
            <person name="Woyke T."/>
            <person name="Northen T.R."/>
            <person name="Mayali X."/>
            <person name="Li W.J."/>
            <person name="Hedlund B.P."/>
        </authorList>
    </citation>
    <scope>NUCLEOTIDE SEQUENCE [LARGE SCALE GENOMIC DNA]</scope>
    <source>
        <strain evidence="7 8">YIM 72310</strain>
    </source>
</reference>
<keyword evidence="8" id="KW-1185">Reference proteome</keyword>
<dbReference type="InterPro" id="IPR036390">
    <property type="entry name" value="WH_DNA-bd_sf"/>
</dbReference>
<dbReference type="EMBL" id="CP115149">
    <property type="protein sequence ID" value="WBL37028.1"/>
    <property type="molecule type" value="Genomic_DNA"/>
</dbReference>
<dbReference type="CDD" id="cd07153">
    <property type="entry name" value="Fur_like"/>
    <property type="match status" value="1"/>
</dbReference>
<keyword evidence="3" id="KW-0862">Zinc</keyword>
<dbReference type="Proteomes" id="UP001212803">
    <property type="component" value="Chromosome"/>
</dbReference>
<evidence type="ECO:0000313" key="7">
    <source>
        <dbReference type="EMBL" id="WBL37028.1"/>
    </source>
</evidence>
<evidence type="ECO:0000256" key="6">
    <source>
        <dbReference type="ARBA" id="ARBA00023163"/>
    </source>
</evidence>
<dbReference type="RefSeq" id="WP_270057542.1">
    <property type="nucleotide sequence ID" value="NZ_CP115149.1"/>
</dbReference>
<proteinExistence type="inferred from homology"/>
<dbReference type="PANTHER" id="PTHR33202:SF7">
    <property type="entry name" value="FERRIC UPTAKE REGULATION PROTEIN"/>
    <property type="match status" value="1"/>
</dbReference>
<keyword evidence="5" id="KW-0238">DNA-binding</keyword>
<evidence type="ECO:0000256" key="5">
    <source>
        <dbReference type="ARBA" id="ARBA00023125"/>
    </source>
</evidence>
<organism evidence="7 8">
    <name type="scientific">Tepidiforma flava</name>
    <dbReference type="NCBI Taxonomy" id="3004094"/>
    <lineage>
        <taxon>Bacteria</taxon>
        <taxon>Bacillati</taxon>
        <taxon>Chloroflexota</taxon>
        <taxon>Tepidiformia</taxon>
        <taxon>Tepidiformales</taxon>
        <taxon>Tepidiformaceae</taxon>
        <taxon>Tepidiforma</taxon>
    </lineage>
</organism>
<evidence type="ECO:0000256" key="2">
    <source>
        <dbReference type="ARBA" id="ARBA00022491"/>
    </source>
</evidence>
<protein>
    <submittedName>
        <fullName evidence="7">Fur family transcriptional regulator</fullName>
    </submittedName>
</protein>
<dbReference type="PANTHER" id="PTHR33202">
    <property type="entry name" value="ZINC UPTAKE REGULATION PROTEIN"/>
    <property type="match status" value="1"/>
</dbReference>
<keyword evidence="4" id="KW-0805">Transcription regulation</keyword>
<accession>A0ABY7M916</accession>
<evidence type="ECO:0000313" key="8">
    <source>
        <dbReference type="Proteomes" id="UP001212803"/>
    </source>
</evidence>
<dbReference type="SUPFAM" id="SSF46785">
    <property type="entry name" value="Winged helix' DNA-binding domain"/>
    <property type="match status" value="1"/>
</dbReference>
<gene>
    <name evidence="7" type="ORF">O0235_05540</name>
</gene>
<dbReference type="Gene3D" id="3.30.1490.190">
    <property type="match status" value="1"/>
</dbReference>
<dbReference type="InterPro" id="IPR043135">
    <property type="entry name" value="Fur_C"/>
</dbReference>
<dbReference type="InterPro" id="IPR002481">
    <property type="entry name" value="FUR"/>
</dbReference>